<dbReference type="GO" id="GO:0016491">
    <property type="term" value="F:oxidoreductase activity"/>
    <property type="evidence" value="ECO:0007669"/>
    <property type="project" value="UniProtKB-KW"/>
</dbReference>
<sequence>MSPRVEHEVARGEPFDIEIDGQPIKAYPGETVAAILIVNRIALARTDAAHPITRGYYCGMGVCWECAVRINGRSVVRACKEPAVKDLKVETCLDVGDL</sequence>
<protein>
    <recommendedName>
        <fullName evidence="3">2Fe-2S ferredoxin-type domain-containing protein</fullName>
    </recommendedName>
</protein>
<name>A0A382IJL6_9ZZZZ</name>
<dbReference type="EMBL" id="UINC01067628">
    <property type="protein sequence ID" value="SVB99469.1"/>
    <property type="molecule type" value="Genomic_DNA"/>
</dbReference>
<dbReference type="SUPFAM" id="SSF54292">
    <property type="entry name" value="2Fe-2S ferredoxin-like"/>
    <property type="match status" value="1"/>
</dbReference>
<keyword evidence="1" id="KW-0560">Oxidoreductase</keyword>
<proteinExistence type="predicted"/>
<accession>A0A382IJL6</accession>
<evidence type="ECO:0008006" key="3">
    <source>
        <dbReference type="Google" id="ProtNLM"/>
    </source>
</evidence>
<gene>
    <name evidence="2" type="ORF">METZ01_LOCUS252323</name>
</gene>
<dbReference type="GO" id="GO:0051536">
    <property type="term" value="F:iron-sulfur cluster binding"/>
    <property type="evidence" value="ECO:0007669"/>
    <property type="project" value="InterPro"/>
</dbReference>
<organism evidence="2">
    <name type="scientific">marine metagenome</name>
    <dbReference type="NCBI Taxonomy" id="408172"/>
    <lineage>
        <taxon>unclassified sequences</taxon>
        <taxon>metagenomes</taxon>
        <taxon>ecological metagenomes</taxon>
    </lineage>
</organism>
<reference evidence="2" key="1">
    <citation type="submission" date="2018-05" db="EMBL/GenBank/DDBJ databases">
        <authorList>
            <person name="Lanie J.A."/>
            <person name="Ng W.-L."/>
            <person name="Kazmierczak K.M."/>
            <person name="Andrzejewski T.M."/>
            <person name="Davidsen T.M."/>
            <person name="Wayne K.J."/>
            <person name="Tettelin H."/>
            <person name="Glass J.I."/>
            <person name="Rusch D."/>
            <person name="Podicherti R."/>
            <person name="Tsui H.-C.T."/>
            <person name="Winkler M.E."/>
        </authorList>
    </citation>
    <scope>NUCLEOTIDE SEQUENCE</scope>
</reference>
<dbReference type="InterPro" id="IPR036010">
    <property type="entry name" value="2Fe-2S_ferredoxin-like_sf"/>
</dbReference>
<evidence type="ECO:0000256" key="1">
    <source>
        <dbReference type="ARBA" id="ARBA00023002"/>
    </source>
</evidence>
<dbReference type="Gene3D" id="3.10.20.440">
    <property type="entry name" value="2Fe-2S iron-sulphur cluster binding domain, sarcosine oxidase, alpha subunit, N-terminal domain"/>
    <property type="match status" value="1"/>
</dbReference>
<dbReference type="Pfam" id="PF13510">
    <property type="entry name" value="Fer2_4"/>
    <property type="match status" value="1"/>
</dbReference>
<evidence type="ECO:0000313" key="2">
    <source>
        <dbReference type="EMBL" id="SVB99469.1"/>
    </source>
</evidence>
<dbReference type="AlphaFoldDB" id="A0A382IJL6"/>
<dbReference type="InterPro" id="IPR042204">
    <property type="entry name" value="2Fe-2S-bd_N"/>
</dbReference>